<dbReference type="GO" id="GO:0006402">
    <property type="term" value="P:mRNA catabolic process"/>
    <property type="evidence" value="ECO:0007669"/>
    <property type="project" value="InterPro"/>
</dbReference>
<evidence type="ECO:0000256" key="2">
    <source>
        <dbReference type="ARBA" id="ARBA00022491"/>
    </source>
</evidence>
<dbReference type="InterPro" id="IPR036107">
    <property type="entry name" value="CsrA_sf"/>
</dbReference>
<dbReference type="GO" id="GO:0005829">
    <property type="term" value="C:cytosol"/>
    <property type="evidence" value="ECO:0007669"/>
    <property type="project" value="TreeGrafter"/>
</dbReference>
<keyword evidence="7" id="KW-1185">Reference proteome</keyword>
<name>A0A517P987_9PLAN</name>
<comment type="subunit">
    <text evidence="5">Homodimer; the beta-strands of each monomer intercalate to form a hydrophobic core, while the alpha-helices form wings that extend away from the core.</text>
</comment>
<evidence type="ECO:0000313" key="6">
    <source>
        <dbReference type="EMBL" id="QDT15928.1"/>
    </source>
</evidence>
<evidence type="ECO:0000313" key="7">
    <source>
        <dbReference type="Proteomes" id="UP000318741"/>
    </source>
</evidence>
<dbReference type="GO" id="GO:0006109">
    <property type="term" value="P:regulation of carbohydrate metabolic process"/>
    <property type="evidence" value="ECO:0007669"/>
    <property type="project" value="InterPro"/>
</dbReference>
<reference evidence="6 7" key="1">
    <citation type="submission" date="2019-02" db="EMBL/GenBank/DDBJ databases">
        <title>Deep-cultivation of Planctomycetes and their phenomic and genomic characterization uncovers novel biology.</title>
        <authorList>
            <person name="Wiegand S."/>
            <person name="Jogler M."/>
            <person name="Boedeker C."/>
            <person name="Pinto D."/>
            <person name="Vollmers J."/>
            <person name="Rivas-Marin E."/>
            <person name="Kohn T."/>
            <person name="Peeters S.H."/>
            <person name="Heuer A."/>
            <person name="Rast P."/>
            <person name="Oberbeckmann S."/>
            <person name="Bunk B."/>
            <person name="Jeske O."/>
            <person name="Meyerdierks A."/>
            <person name="Storesund J.E."/>
            <person name="Kallscheuer N."/>
            <person name="Luecker S."/>
            <person name="Lage O.M."/>
            <person name="Pohl T."/>
            <person name="Merkel B.J."/>
            <person name="Hornburger P."/>
            <person name="Mueller R.-W."/>
            <person name="Bruemmer F."/>
            <person name="Labrenz M."/>
            <person name="Spormann A.M."/>
            <person name="Op den Camp H."/>
            <person name="Overmann J."/>
            <person name="Amann R."/>
            <person name="Jetten M.S.M."/>
            <person name="Mascher T."/>
            <person name="Medema M.H."/>
            <person name="Devos D.P."/>
            <person name="Kaster A.-K."/>
            <person name="Ovreas L."/>
            <person name="Rohde M."/>
            <person name="Galperin M.Y."/>
            <person name="Jogler C."/>
        </authorList>
    </citation>
    <scope>NUCLEOTIDE SEQUENCE [LARGE SCALE GENOMIC DNA]</scope>
    <source>
        <strain evidence="6 7">CA12</strain>
    </source>
</reference>
<dbReference type="NCBIfam" id="TIGR00202">
    <property type="entry name" value="csrA"/>
    <property type="match status" value="1"/>
</dbReference>
<accession>A0A517P987</accession>
<dbReference type="HAMAP" id="MF_00167">
    <property type="entry name" value="CsrA"/>
    <property type="match status" value="1"/>
</dbReference>
<dbReference type="FunFam" id="2.60.40.4380:FF:000002">
    <property type="entry name" value="Translational regulator CsrA"/>
    <property type="match status" value="1"/>
</dbReference>
<dbReference type="AlphaFoldDB" id="A0A517P987"/>
<dbReference type="KEGG" id="acaf:CA12_20260"/>
<proteinExistence type="inferred from homology"/>
<dbReference type="Pfam" id="PF02599">
    <property type="entry name" value="CsrA"/>
    <property type="match status" value="1"/>
</dbReference>
<comment type="function">
    <text evidence="5">A translational regulator that binds mRNA to regulate translation initiation and/or mRNA stability. Usually binds in the 5'-UTR at or near the Shine-Dalgarno sequence preventing ribosome-binding, thus repressing translation. Its main target seems to be the major flagellin gene, while its function is anatagonized by FliW.</text>
</comment>
<keyword evidence="1 5" id="KW-0963">Cytoplasm</keyword>
<dbReference type="Gene3D" id="2.60.40.4380">
    <property type="entry name" value="Translational regulator CsrA"/>
    <property type="match status" value="1"/>
</dbReference>
<evidence type="ECO:0000256" key="5">
    <source>
        <dbReference type="HAMAP-Rule" id="MF_00167"/>
    </source>
</evidence>
<dbReference type="GO" id="GO:0045947">
    <property type="term" value="P:negative regulation of translational initiation"/>
    <property type="evidence" value="ECO:0007669"/>
    <property type="project" value="UniProtKB-UniRule"/>
</dbReference>
<organism evidence="6 7">
    <name type="scientific">Alienimonas californiensis</name>
    <dbReference type="NCBI Taxonomy" id="2527989"/>
    <lineage>
        <taxon>Bacteria</taxon>
        <taxon>Pseudomonadati</taxon>
        <taxon>Planctomycetota</taxon>
        <taxon>Planctomycetia</taxon>
        <taxon>Planctomycetales</taxon>
        <taxon>Planctomycetaceae</taxon>
        <taxon>Alienimonas</taxon>
    </lineage>
</organism>
<dbReference type="SUPFAM" id="SSF117130">
    <property type="entry name" value="CsrA-like"/>
    <property type="match status" value="1"/>
</dbReference>
<dbReference type="PANTHER" id="PTHR34984">
    <property type="entry name" value="CARBON STORAGE REGULATOR"/>
    <property type="match status" value="1"/>
</dbReference>
<dbReference type="RefSeq" id="WP_145358822.1">
    <property type="nucleotide sequence ID" value="NZ_CP036265.1"/>
</dbReference>
<dbReference type="GO" id="GO:0044781">
    <property type="term" value="P:bacterial-type flagellum organization"/>
    <property type="evidence" value="ECO:0007669"/>
    <property type="project" value="UniProtKB-KW"/>
</dbReference>
<dbReference type="GO" id="GO:0048027">
    <property type="term" value="F:mRNA 5'-UTR binding"/>
    <property type="evidence" value="ECO:0007669"/>
    <property type="project" value="UniProtKB-UniRule"/>
</dbReference>
<dbReference type="EMBL" id="CP036265">
    <property type="protein sequence ID" value="QDT15928.1"/>
    <property type="molecule type" value="Genomic_DNA"/>
</dbReference>
<keyword evidence="3 5" id="KW-0810">Translation regulation</keyword>
<evidence type="ECO:0000256" key="3">
    <source>
        <dbReference type="ARBA" id="ARBA00022845"/>
    </source>
</evidence>
<comment type="subcellular location">
    <subcellularLocation>
        <location evidence="5">Cytoplasm</location>
    </subcellularLocation>
</comment>
<keyword evidence="2 5" id="KW-0678">Repressor</keyword>
<sequence length="61" mass="6736">MLVLSRQKEQTIVIGDNIRITIVEVKGDKVRLGIDAPRDVTVHREEVFLALAAGEPARRAA</sequence>
<evidence type="ECO:0000256" key="1">
    <source>
        <dbReference type="ARBA" id="ARBA00022490"/>
    </source>
</evidence>
<comment type="similarity">
    <text evidence="5">Belongs to the CsrA/RsmA family.</text>
</comment>
<keyword evidence="5" id="KW-1005">Bacterial flagellum biogenesis</keyword>
<dbReference type="OrthoDB" id="289081at2"/>
<gene>
    <name evidence="6" type="primary">csrA_3</name>
    <name evidence="5" type="synonym">csrA</name>
    <name evidence="6" type="ORF">CA12_20260</name>
</gene>
<protein>
    <recommendedName>
        <fullName evidence="5">Translational regulator CsrA</fullName>
    </recommendedName>
</protein>
<dbReference type="GO" id="GO:1902208">
    <property type="term" value="P:regulation of bacterial-type flagellum assembly"/>
    <property type="evidence" value="ECO:0007669"/>
    <property type="project" value="UniProtKB-UniRule"/>
</dbReference>
<dbReference type="PANTHER" id="PTHR34984:SF1">
    <property type="entry name" value="CARBON STORAGE REGULATOR"/>
    <property type="match status" value="1"/>
</dbReference>
<dbReference type="InterPro" id="IPR003751">
    <property type="entry name" value="CsrA"/>
</dbReference>
<keyword evidence="4 5" id="KW-0694">RNA-binding</keyword>
<evidence type="ECO:0000256" key="4">
    <source>
        <dbReference type="ARBA" id="ARBA00022884"/>
    </source>
</evidence>
<dbReference type="NCBIfam" id="NF002469">
    <property type="entry name" value="PRK01712.1"/>
    <property type="match status" value="1"/>
</dbReference>
<dbReference type="Proteomes" id="UP000318741">
    <property type="component" value="Chromosome"/>
</dbReference>